<organism evidence="10 11">
    <name type="scientific">Canna indica</name>
    <name type="common">Indian-shot</name>
    <dbReference type="NCBI Taxonomy" id="4628"/>
    <lineage>
        <taxon>Eukaryota</taxon>
        <taxon>Viridiplantae</taxon>
        <taxon>Streptophyta</taxon>
        <taxon>Embryophyta</taxon>
        <taxon>Tracheophyta</taxon>
        <taxon>Spermatophyta</taxon>
        <taxon>Magnoliopsida</taxon>
        <taxon>Liliopsida</taxon>
        <taxon>Zingiberales</taxon>
        <taxon>Cannaceae</taxon>
        <taxon>Canna</taxon>
    </lineage>
</organism>
<dbReference type="PANTHER" id="PTHR10766:SF168">
    <property type="entry name" value="TRANSMEMBRANE 9 SUPERFAMILY MEMBER"/>
    <property type="match status" value="1"/>
</dbReference>
<feature type="transmembrane region" description="Helical" evidence="9">
    <location>
        <begin position="107"/>
        <end position="132"/>
    </location>
</feature>
<protein>
    <recommendedName>
        <fullName evidence="9">Transmembrane 9 superfamily member</fullName>
    </recommendedName>
</protein>
<evidence type="ECO:0000256" key="4">
    <source>
        <dbReference type="ARBA" id="ARBA00022692"/>
    </source>
</evidence>
<dbReference type="GO" id="GO:0072657">
    <property type="term" value="P:protein localization to membrane"/>
    <property type="evidence" value="ECO:0007669"/>
    <property type="project" value="TreeGrafter"/>
</dbReference>
<feature type="transmembrane region" description="Helical" evidence="9">
    <location>
        <begin position="138"/>
        <end position="160"/>
    </location>
</feature>
<dbReference type="Pfam" id="PF02990">
    <property type="entry name" value="EMP70"/>
    <property type="match status" value="1"/>
</dbReference>
<evidence type="ECO:0000256" key="5">
    <source>
        <dbReference type="ARBA" id="ARBA00022729"/>
    </source>
</evidence>
<dbReference type="PANTHER" id="PTHR10766">
    <property type="entry name" value="TRANSMEMBRANE 9 SUPERFAMILY PROTEIN"/>
    <property type="match status" value="1"/>
</dbReference>
<dbReference type="EMBL" id="CP136890">
    <property type="protein sequence ID" value="WOK93208.1"/>
    <property type="molecule type" value="Genomic_DNA"/>
</dbReference>
<evidence type="ECO:0000313" key="11">
    <source>
        <dbReference type="Proteomes" id="UP001327560"/>
    </source>
</evidence>
<evidence type="ECO:0000256" key="6">
    <source>
        <dbReference type="ARBA" id="ARBA00022753"/>
    </source>
</evidence>
<comment type="caution">
    <text evidence="9">Lacks conserved residue(s) required for the propagation of feature annotation.</text>
</comment>
<keyword evidence="7 9" id="KW-1133">Transmembrane helix</keyword>
<evidence type="ECO:0000256" key="3">
    <source>
        <dbReference type="ARBA" id="ARBA00005227"/>
    </source>
</evidence>
<keyword evidence="11" id="KW-1185">Reference proteome</keyword>
<name>A0AAQ3JQ16_9LILI</name>
<keyword evidence="5" id="KW-0732">Signal</keyword>
<dbReference type="AlphaFoldDB" id="A0AAQ3JQ16"/>
<dbReference type="Proteomes" id="UP001327560">
    <property type="component" value="Chromosome 1"/>
</dbReference>
<comment type="similarity">
    <text evidence="3 9">Belongs to the nonaspanin (TM9SF) (TC 9.A.2) family.</text>
</comment>
<evidence type="ECO:0000256" key="8">
    <source>
        <dbReference type="ARBA" id="ARBA00023136"/>
    </source>
</evidence>
<evidence type="ECO:0000256" key="9">
    <source>
        <dbReference type="RuleBase" id="RU363079"/>
    </source>
</evidence>
<feature type="transmembrane region" description="Helical" evidence="9">
    <location>
        <begin position="71"/>
        <end position="95"/>
    </location>
</feature>
<evidence type="ECO:0000256" key="2">
    <source>
        <dbReference type="ARBA" id="ARBA00004653"/>
    </source>
</evidence>
<evidence type="ECO:0000256" key="1">
    <source>
        <dbReference type="ARBA" id="ARBA00004337"/>
    </source>
</evidence>
<reference evidence="10 11" key="1">
    <citation type="submission" date="2023-10" db="EMBL/GenBank/DDBJ databases">
        <title>Chromosome-scale genome assembly provides insights into flower coloration mechanisms of Canna indica.</title>
        <authorList>
            <person name="Li C."/>
        </authorList>
    </citation>
    <scope>NUCLEOTIDE SEQUENCE [LARGE SCALE GENOMIC DNA]</scope>
    <source>
        <tissue evidence="10">Flower</tissue>
    </source>
</reference>
<evidence type="ECO:0000313" key="10">
    <source>
        <dbReference type="EMBL" id="WOK93208.1"/>
    </source>
</evidence>
<evidence type="ECO:0000256" key="7">
    <source>
        <dbReference type="ARBA" id="ARBA00022989"/>
    </source>
</evidence>
<gene>
    <name evidence="10" type="ORF">Cni_G01902</name>
</gene>
<feature type="transmembrane region" description="Helical" evidence="9">
    <location>
        <begin position="37"/>
        <end position="65"/>
    </location>
</feature>
<comment type="subcellular location">
    <subcellularLocation>
        <location evidence="1">Endosome membrane</location>
        <topology evidence="1">Multi-pass membrane protein</topology>
    </subcellularLocation>
    <subcellularLocation>
        <location evidence="2">Golgi apparatus membrane</location>
        <topology evidence="2">Multi-pass membrane protein</topology>
    </subcellularLocation>
</comment>
<proteinExistence type="inferred from homology"/>
<sequence length="290" mass="31885">MTLSNNSNDEESLEDQDESGWKYIHGDVFRFPKKKSLLSTVVGSGTQLFALTIFIFLLALVGVFYPYNRGALFTALVIIYALTSGIAGYTVTSLYRQLEGTNWVKNLLMTECLFCGPLFLTFCFLNNVAIVYSATAALPFGTILVILLICALVTYPLLVLGGIAGKNIKTEFQAPWGFDIERGVWDGRKATAALASARDSLPPRKGHRRSRSEIPFAFLPSSLPLQPAAAAPAEDVFLDSAKMTTGVENYWDRELDVDGVTSDDLFAAYMNLDGFDGLNFSEENHEDLNS</sequence>
<keyword evidence="4 9" id="KW-0812">Transmembrane</keyword>
<keyword evidence="6" id="KW-0967">Endosome</keyword>
<dbReference type="GO" id="GO:0010008">
    <property type="term" value="C:endosome membrane"/>
    <property type="evidence" value="ECO:0007669"/>
    <property type="project" value="UniProtKB-SubCell"/>
</dbReference>
<accession>A0AAQ3JQ16</accession>
<dbReference type="InterPro" id="IPR004240">
    <property type="entry name" value="EMP70"/>
</dbReference>
<dbReference type="GO" id="GO:0000139">
    <property type="term" value="C:Golgi membrane"/>
    <property type="evidence" value="ECO:0007669"/>
    <property type="project" value="UniProtKB-SubCell"/>
</dbReference>
<keyword evidence="8 9" id="KW-0472">Membrane</keyword>